<organism evidence="9 10">
    <name type="scientific">Verticillium longisporum</name>
    <name type="common">Verticillium dahliae var. longisporum</name>
    <dbReference type="NCBI Taxonomy" id="100787"/>
    <lineage>
        <taxon>Eukaryota</taxon>
        <taxon>Fungi</taxon>
        <taxon>Dikarya</taxon>
        <taxon>Ascomycota</taxon>
        <taxon>Pezizomycotina</taxon>
        <taxon>Sordariomycetes</taxon>
        <taxon>Hypocreomycetidae</taxon>
        <taxon>Glomerellales</taxon>
        <taxon>Plectosphaerellaceae</taxon>
        <taxon>Verticillium</taxon>
    </lineage>
</organism>
<dbReference type="Gene3D" id="3.40.50.150">
    <property type="entry name" value="Vaccinia Virus protein VP39"/>
    <property type="match status" value="1"/>
</dbReference>
<reference evidence="10 11" key="1">
    <citation type="submission" date="2015-05" db="EMBL/GenBank/DDBJ databases">
        <authorList>
            <person name="Fogelqvist Johan"/>
        </authorList>
    </citation>
    <scope>NUCLEOTIDE SEQUENCE [LARGE SCALE GENOMIC DNA]</scope>
    <source>
        <strain evidence="9">VL1</strain>
        <strain evidence="8">VL2</strain>
    </source>
</reference>
<evidence type="ECO:0000256" key="4">
    <source>
        <dbReference type="ARBA" id="ARBA00022691"/>
    </source>
</evidence>
<dbReference type="CDD" id="cd17352">
    <property type="entry name" value="MFS_MCT_SLC16"/>
    <property type="match status" value="1"/>
</dbReference>
<feature type="transmembrane region" description="Helical" evidence="6">
    <location>
        <begin position="1268"/>
        <end position="1293"/>
    </location>
</feature>
<dbReference type="Proteomes" id="UP000044602">
    <property type="component" value="Unassembled WGS sequence"/>
</dbReference>
<dbReference type="GO" id="GO:0016020">
    <property type="term" value="C:membrane"/>
    <property type="evidence" value="ECO:0007669"/>
    <property type="project" value="UniProtKB-SubCell"/>
</dbReference>
<comment type="subcellular location">
    <subcellularLocation>
        <location evidence="1">Membrane</location>
        <topology evidence="1">Multi-pass membrane protein</topology>
    </subcellularLocation>
</comment>
<evidence type="ECO:0000256" key="3">
    <source>
        <dbReference type="ARBA" id="ARBA00022679"/>
    </source>
</evidence>
<protein>
    <recommendedName>
        <fullName evidence="7">Major facilitator superfamily (MFS) profile domain-containing protein</fullName>
    </recommendedName>
</protein>
<feature type="transmembrane region" description="Helical" evidence="6">
    <location>
        <begin position="1079"/>
        <end position="1099"/>
    </location>
</feature>
<feature type="transmembrane region" description="Helical" evidence="6">
    <location>
        <begin position="1337"/>
        <end position="1358"/>
    </location>
</feature>
<dbReference type="GO" id="GO:0008171">
    <property type="term" value="F:O-methyltransferase activity"/>
    <property type="evidence" value="ECO:0007669"/>
    <property type="project" value="InterPro"/>
</dbReference>
<evidence type="ECO:0000313" key="11">
    <source>
        <dbReference type="Proteomes" id="UP000045706"/>
    </source>
</evidence>
<dbReference type="EMBL" id="CVQI01008891">
    <property type="protein sequence ID" value="CRK18415.1"/>
    <property type="molecule type" value="Genomic_DNA"/>
</dbReference>
<dbReference type="SUPFAM" id="SSF103473">
    <property type="entry name" value="MFS general substrate transporter"/>
    <property type="match status" value="1"/>
</dbReference>
<dbReference type="Pfam" id="PF07690">
    <property type="entry name" value="MFS_1"/>
    <property type="match status" value="1"/>
</dbReference>
<proteinExistence type="inferred from homology"/>
<keyword evidence="4" id="KW-0949">S-adenosyl-L-methionine</keyword>
<dbReference type="SUPFAM" id="SSF53686">
    <property type="entry name" value="Tryptophan synthase beta subunit-like PLP-dependent enzymes"/>
    <property type="match status" value="1"/>
</dbReference>
<evidence type="ECO:0000313" key="8">
    <source>
        <dbReference type="EMBL" id="CRK18415.1"/>
    </source>
</evidence>
<feature type="domain" description="Major facilitator superfamily (MFS) profile" evidence="7">
    <location>
        <begin position="951"/>
        <end position="1363"/>
    </location>
</feature>
<sequence length="1377" mass="149371">MPRSRLPFNLQRVSKPPTNFVNDLISFELEDSRIRKNVHARLRLNGQYVIDTWAITAHTPTATTHAAWHTLWGSALQYLRDTKSKGIVHPDPDLLGYGDTRIAVVETKIPAVRIVCNEWLGSFSTQQESFEVLGSFPIYPGHGRPRYLDEGGTAWTNLSHIDTTDPVRARLSQGHGPGVFAVAVDLPTNDGVLDYLGILLFRLADVEVQSWETMSCTVDSWWAAGKMTVDQDYRAIKYNFAADQGHILVDSEVGTEDFRWRDFTAPMDGSWERVGLSSAWFDDLGAKVPVSPNQPNESVTTVESILNLALFDTLQGWGALQATELALAVLVVDGLSRSSSFLTSNYSAMLEPLVSHSWTAETAKKLVNLDKPKTAFSPEGAYDMTIQAAKKSPDFQTLSNASDHNMPSLSPIDAPDHVLELLSELHQKSLEQEAAISRTGKKVFSSEVIGDLEDEHVHVQVANEFDKLMLDKFIALDEDKCQFTYQLINAMGATNVVEAGTSFGVSTIYLALAVGKTKAATGKPGTVIATEKETQKAEIARMYWARCGPTVEQEIDLRVGNLLETLKEGLPQVDLLLLDSPHVRRTNITSQPSLVADYSSLVGFCKANRTSFPTMAPIPPPPAPTILDTIGNTPVVQLKHVVPEGSADVSVKLEYMNPTGSYKDRMARSMIEEAERRGELRSNMTVIEATGGSTGSTLAFICAVKGYKFLALSSDAYAKEKLRTMSAFGAAVDVTHSPTGQATASLMISMKNRAADLGSTDEYLYTDQFSNRDALIGYAEIGHELNSQFPDGFDVFCGAFGTAGMTMGVSKAIRSRNQNVRVILLEPSSAALLATGMSGSHGVDGIAPGFIPTHIDQELYDEVRTVDEEAARRMCRQLAREEGLLVGTSSGLNVLAAIQLAKELGPNKKVVTVACDTGLKYLAGSLSQTTLSGDPTGIQYPKWKYVTVILAAFMINFTACGRLFGFGVYQEHYETMVLQEGSPFTGASSATIDHIGTLSASLMTMTAPFVMAWVKYFKPQYGIWAGGILFGVASVLASFGKVLWHFQLAQGLLLGIATGLSFVPSMTIAPTWFEKRRGLAMGFISAGTGIGGLVWAPTISACINNIGFRNTLRLTACLATTIICISGSFLDWEPSMANHLAAKNEARSPVTALFKTPLLDWQTVKHPKFILQAASTIFQSTAYYTPVFFTVLYAKSLGYDEREGANLTALSNACNAAGKVAVGFISDRVGRLNSFFLTTLLTAIFSLGLWVPSTLIGTVNEPTAKNLFISFTVLYGLFASAFISLFPVALIELFGVKEIPRMGGVFYMLQGLATLVGTPVAGVLVQGHDVLRDANSYTTVSVLVGALMALAAVSVAGVRAEAMRVPGHGLWKWKWKS</sequence>
<dbReference type="Pfam" id="PF00291">
    <property type="entry name" value="PALP"/>
    <property type="match status" value="1"/>
</dbReference>
<dbReference type="Pfam" id="PF01596">
    <property type="entry name" value="Methyltransf_3"/>
    <property type="match status" value="1"/>
</dbReference>
<dbReference type="InterPro" id="IPR050214">
    <property type="entry name" value="Cys_Synth/Cystath_Beta-Synth"/>
</dbReference>
<dbReference type="EMBL" id="CVQH01010001">
    <property type="protein sequence ID" value="CRK18767.1"/>
    <property type="molecule type" value="Genomic_DNA"/>
</dbReference>
<dbReference type="Proteomes" id="UP000045706">
    <property type="component" value="Unassembled WGS sequence"/>
</dbReference>
<feature type="transmembrane region" description="Helical" evidence="6">
    <location>
        <begin position="1169"/>
        <end position="1194"/>
    </location>
</feature>
<keyword evidence="10" id="KW-1185">Reference proteome</keyword>
<feature type="transmembrane region" description="Helical" evidence="6">
    <location>
        <begin position="1235"/>
        <end position="1256"/>
    </location>
</feature>
<evidence type="ECO:0000256" key="5">
    <source>
        <dbReference type="ARBA" id="ARBA00023453"/>
    </source>
</evidence>
<keyword evidence="3" id="KW-0808">Transferase</keyword>
<gene>
    <name evidence="9" type="ORF">BN1708_003139</name>
    <name evidence="8" type="ORF">BN1723_011576</name>
</gene>
<dbReference type="GO" id="GO:0022857">
    <property type="term" value="F:transmembrane transporter activity"/>
    <property type="evidence" value="ECO:0007669"/>
    <property type="project" value="InterPro"/>
</dbReference>
<dbReference type="PANTHER" id="PTHR10314">
    <property type="entry name" value="CYSTATHIONINE BETA-SYNTHASE"/>
    <property type="match status" value="1"/>
</dbReference>
<comment type="similarity">
    <text evidence="5">Belongs to the class I-like SAM-binding methyltransferase superfamily. Cation-dependent O-methyltransferase family.</text>
</comment>
<dbReference type="InterPro" id="IPR002935">
    <property type="entry name" value="SAM_O-MeTrfase"/>
</dbReference>
<dbReference type="GO" id="GO:0032259">
    <property type="term" value="P:methylation"/>
    <property type="evidence" value="ECO:0007669"/>
    <property type="project" value="UniProtKB-KW"/>
</dbReference>
<dbReference type="InterPro" id="IPR020846">
    <property type="entry name" value="MFS_dom"/>
</dbReference>
<feature type="transmembrane region" description="Helical" evidence="6">
    <location>
        <begin position="945"/>
        <end position="969"/>
    </location>
</feature>
<feature type="transmembrane region" description="Helical" evidence="6">
    <location>
        <begin position="1051"/>
        <end position="1073"/>
    </location>
</feature>
<feature type="transmembrane region" description="Helical" evidence="6">
    <location>
        <begin position="1111"/>
        <end position="1130"/>
    </location>
</feature>
<dbReference type="Gene3D" id="1.20.1250.20">
    <property type="entry name" value="MFS general substrate transporter like domains"/>
    <property type="match status" value="2"/>
</dbReference>
<feature type="transmembrane region" description="Helical" evidence="6">
    <location>
        <begin position="990"/>
        <end position="1011"/>
    </location>
</feature>
<keyword evidence="6" id="KW-0812">Transmembrane</keyword>
<keyword evidence="6" id="KW-1133">Transmembrane helix</keyword>
<dbReference type="InterPro" id="IPR029063">
    <property type="entry name" value="SAM-dependent_MTases_sf"/>
</dbReference>
<evidence type="ECO:0000256" key="2">
    <source>
        <dbReference type="ARBA" id="ARBA00022603"/>
    </source>
</evidence>
<dbReference type="InterPro" id="IPR036259">
    <property type="entry name" value="MFS_trans_sf"/>
</dbReference>
<keyword evidence="2" id="KW-0489">Methyltransferase</keyword>
<accession>A0A0G4L9W8</accession>
<dbReference type="Gene3D" id="3.40.50.1100">
    <property type="match status" value="2"/>
</dbReference>
<feature type="transmembrane region" description="Helical" evidence="6">
    <location>
        <begin position="1023"/>
        <end position="1044"/>
    </location>
</feature>
<dbReference type="InterPro" id="IPR001926">
    <property type="entry name" value="TrpB-like_PALP"/>
</dbReference>
<keyword evidence="6" id="KW-0472">Membrane</keyword>
<dbReference type="PROSITE" id="PS50850">
    <property type="entry name" value="MFS"/>
    <property type="match status" value="1"/>
</dbReference>
<dbReference type="SUPFAM" id="SSF53335">
    <property type="entry name" value="S-adenosyl-L-methionine-dependent methyltransferases"/>
    <property type="match status" value="1"/>
</dbReference>
<dbReference type="STRING" id="100787.A0A0G4L9W8"/>
<evidence type="ECO:0000313" key="9">
    <source>
        <dbReference type="EMBL" id="CRK18767.1"/>
    </source>
</evidence>
<evidence type="ECO:0000313" key="10">
    <source>
        <dbReference type="Proteomes" id="UP000044602"/>
    </source>
</evidence>
<feature type="transmembrane region" description="Helical" evidence="6">
    <location>
        <begin position="1305"/>
        <end position="1325"/>
    </location>
</feature>
<evidence type="ECO:0000256" key="1">
    <source>
        <dbReference type="ARBA" id="ARBA00004141"/>
    </source>
</evidence>
<dbReference type="InterPro" id="IPR036052">
    <property type="entry name" value="TrpB-like_PALP_sf"/>
</dbReference>
<name>A0A0G4L9W8_VERLO</name>
<evidence type="ECO:0000259" key="7">
    <source>
        <dbReference type="PROSITE" id="PS50850"/>
    </source>
</evidence>
<dbReference type="InterPro" id="IPR011701">
    <property type="entry name" value="MFS"/>
</dbReference>
<evidence type="ECO:0000256" key="6">
    <source>
        <dbReference type="SAM" id="Phobius"/>
    </source>
</evidence>
<dbReference type="CDD" id="cd01561">
    <property type="entry name" value="CBS_like"/>
    <property type="match status" value="1"/>
</dbReference>